<evidence type="ECO:0000256" key="2">
    <source>
        <dbReference type="ARBA" id="ARBA00004829"/>
    </source>
</evidence>
<keyword evidence="5 8" id="KW-1133">Transmembrane helix</keyword>
<feature type="transmembrane region" description="Helical" evidence="8">
    <location>
        <begin position="28"/>
        <end position="53"/>
    </location>
</feature>
<reference evidence="10 11" key="1">
    <citation type="journal article" date="2015" name="Int. J. Syst. Evol. Microbiol.">
        <title>Carboxylicivirga linearis sp. nov., isolated from a sea cucumber culture pond.</title>
        <authorList>
            <person name="Wang F.Q."/>
            <person name="Zhou Y.X."/>
            <person name="Lin X.Z."/>
            <person name="Chen G.J."/>
            <person name="Du Z.J."/>
        </authorList>
    </citation>
    <scope>NUCLEOTIDE SEQUENCE [LARGE SCALE GENOMIC DNA]</scope>
    <source>
        <strain evidence="10 11">FB218</strain>
    </source>
</reference>
<evidence type="ECO:0000256" key="1">
    <source>
        <dbReference type="ARBA" id="ARBA00004141"/>
    </source>
</evidence>
<evidence type="ECO:0000259" key="9">
    <source>
        <dbReference type="Pfam" id="PF18916"/>
    </source>
</evidence>
<keyword evidence="11" id="KW-1185">Reference proteome</keyword>
<comment type="subcellular location">
    <subcellularLocation>
        <location evidence="1">Membrane</location>
        <topology evidence="1">Multi-pass membrane protein</topology>
    </subcellularLocation>
</comment>
<dbReference type="Proteomes" id="UP000708576">
    <property type="component" value="Unassembled WGS sequence"/>
</dbReference>
<feature type="transmembrane region" description="Helical" evidence="8">
    <location>
        <begin position="199"/>
        <end position="216"/>
    </location>
</feature>
<keyword evidence="4" id="KW-0125">Carotenoid biosynthesis</keyword>
<dbReference type="NCBIfam" id="TIGR03462">
    <property type="entry name" value="CarR_dom_SF"/>
    <property type="match status" value="2"/>
</dbReference>
<keyword evidence="7" id="KW-0413">Isomerase</keyword>
<comment type="caution">
    <text evidence="10">The sequence shown here is derived from an EMBL/GenBank/DDBJ whole genome shotgun (WGS) entry which is preliminary data.</text>
</comment>
<evidence type="ECO:0000256" key="3">
    <source>
        <dbReference type="ARBA" id="ARBA00022692"/>
    </source>
</evidence>
<evidence type="ECO:0000313" key="10">
    <source>
        <dbReference type="EMBL" id="MBS2096920.1"/>
    </source>
</evidence>
<evidence type="ECO:0000256" key="4">
    <source>
        <dbReference type="ARBA" id="ARBA00022746"/>
    </source>
</evidence>
<keyword evidence="3 8" id="KW-0812">Transmembrane</keyword>
<name>A0ABS5JQ06_9BACT</name>
<evidence type="ECO:0000256" key="7">
    <source>
        <dbReference type="ARBA" id="ARBA00023235"/>
    </source>
</evidence>
<organism evidence="10 11">
    <name type="scientific">Carboxylicivirga linearis</name>
    <dbReference type="NCBI Taxonomy" id="1628157"/>
    <lineage>
        <taxon>Bacteria</taxon>
        <taxon>Pseudomonadati</taxon>
        <taxon>Bacteroidota</taxon>
        <taxon>Bacteroidia</taxon>
        <taxon>Marinilabiliales</taxon>
        <taxon>Marinilabiliaceae</taxon>
        <taxon>Carboxylicivirga</taxon>
    </lineage>
</organism>
<evidence type="ECO:0000313" key="11">
    <source>
        <dbReference type="Proteomes" id="UP000708576"/>
    </source>
</evidence>
<sequence>MLVDLFCILVPFIASFYPKHSFYKEWKYFLPANLAVAFFFLIWDYLFTEAGIWGFNPDYLTGIYLGNLPIEEILFFICIPYAVVFTYFAIQYLFAKNWLTPKVHFITGLLVVVFISIGLYFYNRLYTTITLISTGIYLLVLLVKRKDISWIYFSYLLIIPFFLASNGVLTGSWIDEPIVWYNNAENMGLRIGTIPIEDSVYGFLLVLMNIQLYEFIKKGKKKTVE</sequence>
<dbReference type="EMBL" id="JAGUCO010000001">
    <property type="protein sequence ID" value="MBS2096920.1"/>
    <property type="molecule type" value="Genomic_DNA"/>
</dbReference>
<proteinExistence type="predicted"/>
<dbReference type="Pfam" id="PF18916">
    <property type="entry name" value="Lycopene_cyc"/>
    <property type="match status" value="2"/>
</dbReference>
<feature type="domain" description="Lycopene cyclase" evidence="9">
    <location>
        <begin position="2"/>
        <end position="87"/>
    </location>
</feature>
<dbReference type="RefSeq" id="WP_262897908.1">
    <property type="nucleotide sequence ID" value="NZ_JAGUCO010000001.1"/>
</dbReference>
<dbReference type="InterPro" id="IPR017825">
    <property type="entry name" value="Lycopene_cyclase_dom"/>
</dbReference>
<keyword evidence="6 8" id="KW-0472">Membrane</keyword>
<evidence type="ECO:0000256" key="6">
    <source>
        <dbReference type="ARBA" id="ARBA00023136"/>
    </source>
</evidence>
<feature type="transmembrane region" description="Helical" evidence="8">
    <location>
        <begin position="73"/>
        <end position="94"/>
    </location>
</feature>
<gene>
    <name evidence="10" type="ORF">KEM10_01440</name>
</gene>
<feature type="transmembrane region" description="Helical" evidence="8">
    <location>
        <begin position="126"/>
        <end position="143"/>
    </location>
</feature>
<protein>
    <submittedName>
        <fullName evidence="10">Lycopene cyclase domain-containing protein</fullName>
    </submittedName>
</protein>
<feature type="domain" description="Lycopene cyclase" evidence="9">
    <location>
        <begin position="123"/>
        <end position="216"/>
    </location>
</feature>
<feature type="transmembrane region" description="Helical" evidence="8">
    <location>
        <begin position="103"/>
        <end position="120"/>
    </location>
</feature>
<comment type="pathway">
    <text evidence="2">Carotenoid biosynthesis.</text>
</comment>
<accession>A0ABS5JQ06</accession>
<evidence type="ECO:0000256" key="5">
    <source>
        <dbReference type="ARBA" id="ARBA00022989"/>
    </source>
</evidence>
<evidence type="ECO:0000256" key="8">
    <source>
        <dbReference type="SAM" id="Phobius"/>
    </source>
</evidence>
<feature type="transmembrane region" description="Helical" evidence="8">
    <location>
        <begin position="150"/>
        <end position="174"/>
    </location>
</feature>